<reference evidence="2" key="1">
    <citation type="journal article" date="2022" name="Mol. Ecol. Resour.">
        <title>The genomes of chicory, endive, great burdock and yacon provide insights into Asteraceae palaeo-polyploidization history and plant inulin production.</title>
        <authorList>
            <person name="Fan W."/>
            <person name="Wang S."/>
            <person name="Wang H."/>
            <person name="Wang A."/>
            <person name="Jiang F."/>
            <person name="Liu H."/>
            <person name="Zhao H."/>
            <person name="Xu D."/>
            <person name="Zhang Y."/>
        </authorList>
    </citation>
    <scope>NUCLEOTIDE SEQUENCE [LARGE SCALE GENOMIC DNA]</scope>
    <source>
        <strain evidence="2">cv. Niubang</strain>
    </source>
</reference>
<dbReference type="Proteomes" id="UP001055879">
    <property type="component" value="Linkage Group LG04"/>
</dbReference>
<accession>A0ACB9CMH6</accession>
<reference evidence="1 2" key="2">
    <citation type="journal article" date="2022" name="Mol. Ecol. Resour.">
        <title>The genomes of chicory, endive, great burdock and yacon provide insights into Asteraceae paleo-polyploidization history and plant inulin production.</title>
        <authorList>
            <person name="Fan W."/>
            <person name="Wang S."/>
            <person name="Wang H."/>
            <person name="Wang A."/>
            <person name="Jiang F."/>
            <person name="Liu H."/>
            <person name="Zhao H."/>
            <person name="Xu D."/>
            <person name="Zhang Y."/>
        </authorList>
    </citation>
    <scope>NUCLEOTIDE SEQUENCE [LARGE SCALE GENOMIC DNA]</scope>
    <source>
        <strain evidence="2">cv. Niubang</strain>
    </source>
</reference>
<sequence length="150" mass="16271">MGEDSDGGEHTIVKRGIRENRHKAIVNEKNTKNPNVDAKRSSFGIVEKLLQGKDLNDYRDFALLGQATEPLLDGSDQILVVVDVGLMELDIQLPVGGGCRAGGSGLPYQDDDACLADFKGLEFISIVYHSLLETPLDIATSMLSFISLSH</sequence>
<evidence type="ECO:0000313" key="2">
    <source>
        <dbReference type="Proteomes" id="UP001055879"/>
    </source>
</evidence>
<dbReference type="EMBL" id="CM042050">
    <property type="protein sequence ID" value="KAI3735395.1"/>
    <property type="molecule type" value="Genomic_DNA"/>
</dbReference>
<name>A0ACB9CMH6_ARCLA</name>
<protein>
    <submittedName>
        <fullName evidence="1">Uncharacterized protein</fullName>
    </submittedName>
</protein>
<proteinExistence type="predicted"/>
<organism evidence="1 2">
    <name type="scientific">Arctium lappa</name>
    <name type="common">Greater burdock</name>
    <name type="synonym">Lappa major</name>
    <dbReference type="NCBI Taxonomy" id="4217"/>
    <lineage>
        <taxon>Eukaryota</taxon>
        <taxon>Viridiplantae</taxon>
        <taxon>Streptophyta</taxon>
        <taxon>Embryophyta</taxon>
        <taxon>Tracheophyta</taxon>
        <taxon>Spermatophyta</taxon>
        <taxon>Magnoliopsida</taxon>
        <taxon>eudicotyledons</taxon>
        <taxon>Gunneridae</taxon>
        <taxon>Pentapetalae</taxon>
        <taxon>asterids</taxon>
        <taxon>campanulids</taxon>
        <taxon>Asterales</taxon>
        <taxon>Asteraceae</taxon>
        <taxon>Carduoideae</taxon>
        <taxon>Cardueae</taxon>
        <taxon>Arctiinae</taxon>
        <taxon>Arctium</taxon>
    </lineage>
</organism>
<keyword evidence="2" id="KW-1185">Reference proteome</keyword>
<comment type="caution">
    <text evidence="1">The sequence shown here is derived from an EMBL/GenBank/DDBJ whole genome shotgun (WGS) entry which is preliminary data.</text>
</comment>
<gene>
    <name evidence="1" type="ORF">L6452_14891</name>
</gene>
<evidence type="ECO:0000313" key="1">
    <source>
        <dbReference type="EMBL" id="KAI3735395.1"/>
    </source>
</evidence>